<dbReference type="Pfam" id="PF04117">
    <property type="entry name" value="Mpv17_PMP22"/>
    <property type="match status" value="3"/>
</dbReference>
<organism evidence="7 8">
    <name type="scientific">Phytophthora citrophthora</name>
    <dbReference type="NCBI Taxonomy" id="4793"/>
    <lineage>
        <taxon>Eukaryota</taxon>
        <taxon>Sar</taxon>
        <taxon>Stramenopiles</taxon>
        <taxon>Oomycota</taxon>
        <taxon>Peronosporomycetes</taxon>
        <taxon>Peronosporales</taxon>
        <taxon>Peronosporaceae</taxon>
        <taxon>Phytophthora</taxon>
    </lineage>
</organism>
<evidence type="ECO:0000313" key="7">
    <source>
        <dbReference type="EMBL" id="KAK1941723.1"/>
    </source>
</evidence>
<evidence type="ECO:0000256" key="5">
    <source>
        <dbReference type="ARBA" id="ARBA00023136"/>
    </source>
</evidence>
<feature type="transmembrane region" description="Helical" evidence="6">
    <location>
        <begin position="91"/>
        <end position="108"/>
    </location>
</feature>
<comment type="subcellular location">
    <subcellularLocation>
        <location evidence="1">Membrane</location>
        <topology evidence="1">Multi-pass membrane protein</topology>
    </subcellularLocation>
</comment>
<keyword evidence="8" id="KW-1185">Reference proteome</keyword>
<evidence type="ECO:0000256" key="1">
    <source>
        <dbReference type="ARBA" id="ARBA00004141"/>
    </source>
</evidence>
<accession>A0AAD9LLU6</accession>
<comment type="similarity">
    <text evidence="2">Belongs to the peroxisomal membrane protein PXMP2/4 family.</text>
</comment>
<feature type="transmembrane region" description="Helical" evidence="6">
    <location>
        <begin position="246"/>
        <end position="265"/>
    </location>
</feature>
<dbReference type="PANTHER" id="PTHR11266">
    <property type="entry name" value="PEROXISOMAL MEMBRANE PROTEIN 2, PXMP2 MPV17"/>
    <property type="match status" value="1"/>
</dbReference>
<dbReference type="GO" id="GO:0005737">
    <property type="term" value="C:cytoplasm"/>
    <property type="evidence" value="ECO:0007669"/>
    <property type="project" value="TreeGrafter"/>
</dbReference>
<evidence type="ECO:0000256" key="6">
    <source>
        <dbReference type="SAM" id="Phobius"/>
    </source>
</evidence>
<sequence>MTYDRWLHDSPLLTKGVTSAILFGLGDRIAQRTENSETGKDDAGWQRTARMMLWGGLAFAPIGHAWYNFLEKAVRGKGTAVIVKKIAADQLIFSPPLSLVFFTYAGVSEGKPVRETVASAVTKLPPTLAVNWTVWPLVHVCTFGFVPLQYRILFINVMNIGWSAFLSRMASEGEEGSNGHKLEEFLFYHYWLHEAPLLTKALTAATLSGIGDRIAQRIEAKTTPVTVEQDTNDGLVSSSTARTLRMMVWGGFFTAPIMHTWFHVIERAIPGTGKLVVAKKVAADMIIMAPAMALGFFTVTKSMEGERLSDAFDIAKAKLEPTLTMNYKVWPMANVLVFTVIPFQYRTPFVNCVSLGWSTFLSGMASKVNKAQEVEASRLKASGRWPPTASSTLESLCDPITRAEQRGRRDDFCQQRGFMQPVVHHWLHEAPLLTKALTAATLFGVGDRIAQRIEGENADTQSQKEDHSSLVSASTARTMRMMMWGGLFAAPIMHTWFHVVDRAIPGTGRLVIAKKVVADMMVIAPGTSLAFFTVTKSMEGEPVSDAFEVAKLKLPPTLLADYMLWPAANIIIFGFIPFHYRTPLTHCVSLVWSAFLSGMASYEADTLPFFRFMYDKCLRRGPLLTKMVTSSVLFGVGDRLSQRIEKIGKTDEELTAMEEDDVVPEGRLLSESAAKTIRMMVWGGLFLSPMTVEKQPMMLAANYMLWPAANSITYGVMPL</sequence>
<dbReference type="AlphaFoldDB" id="A0AAD9LLU6"/>
<reference evidence="7" key="1">
    <citation type="submission" date="2023-08" db="EMBL/GenBank/DDBJ databases">
        <title>Reference Genome Resource for the Citrus Pathogen Phytophthora citrophthora.</title>
        <authorList>
            <person name="Moller H."/>
            <person name="Coetzee B."/>
            <person name="Rose L.J."/>
            <person name="Van Niekerk J.M."/>
        </authorList>
    </citation>
    <scope>NUCLEOTIDE SEQUENCE</scope>
    <source>
        <strain evidence="7">STE-U-9442</strain>
    </source>
</reference>
<keyword evidence="5 6" id="KW-0472">Membrane</keyword>
<evidence type="ECO:0000256" key="3">
    <source>
        <dbReference type="ARBA" id="ARBA00022692"/>
    </source>
</evidence>
<dbReference type="InterPro" id="IPR007248">
    <property type="entry name" value="Mpv17_PMP22"/>
</dbReference>
<feature type="transmembrane region" description="Helical" evidence="6">
    <location>
        <begin position="51"/>
        <end position="70"/>
    </location>
</feature>
<dbReference type="EMBL" id="JASMQC010000011">
    <property type="protein sequence ID" value="KAK1941723.1"/>
    <property type="molecule type" value="Genomic_DNA"/>
</dbReference>
<gene>
    <name evidence="7" type="ORF">P3T76_006787</name>
</gene>
<protein>
    <submittedName>
        <fullName evidence="7">Protein SYM1</fullName>
    </submittedName>
</protein>
<name>A0AAD9LLU6_9STRA</name>
<proteinExistence type="inferred from homology"/>
<evidence type="ECO:0000313" key="8">
    <source>
        <dbReference type="Proteomes" id="UP001259832"/>
    </source>
</evidence>
<keyword evidence="3 6" id="KW-0812">Transmembrane</keyword>
<evidence type="ECO:0000256" key="4">
    <source>
        <dbReference type="ARBA" id="ARBA00022989"/>
    </source>
</evidence>
<comment type="caution">
    <text evidence="7">The sequence shown here is derived from an EMBL/GenBank/DDBJ whole genome shotgun (WGS) entry which is preliminary data.</text>
</comment>
<feature type="transmembrane region" description="Helical" evidence="6">
    <location>
        <begin position="128"/>
        <end position="148"/>
    </location>
</feature>
<dbReference type="GO" id="GO:0016020">
    <property type="term" value="C:membrane"/>
    <property type="evidence" value="ECO:0007669"/>
    <property type="project" value="UniProtKB-SubCell"/>
</dbReference>
<dbReference type="Proteomes" id="UP001259832">
    <property type="component" value="Unassembled WGS sequence"/>
</dbReference>
<evidence type="ECO:0000256" key="2">
    <source>
        <dbReference type="ARBA" id="ARBA00006824"/>
    </source>
</evidence>
<dbReference type="PANTHER" id="PTHR11266:SF17">
    <property type="entry name" value="PROTEIN MPV17"/>
    <property type="match status" value="1"/>
</dbReference>
<keyword evidence="4 6" id="KW-1133">Transmembrane helix</keyword>